<evidence type="ECO:0000313" key="3">
    <source>
        <dbReference type="Proteomes" id="UP000509222"/>
    </source>
</evidence>
<proteinExistence type="predicted"/>
<organism evidence="2 3">
    <name type="scientific">Planococcus glaciei</name>
    <dbReference type="NCBI Taxonomy" id="459472"/>
    <lineage>
        <taxon>Bacteria</taxon>
        <taxon>Bacillati</taxon>
        <taxon>Bacillota</taxon>
        <taxon>Bacilli</taxon>
        <taxon>Bacillales</taxon>
        <taxon>Caryophanaceae</taxon>
        <taxon>Planococcus</taxon>
    </lineage>
</organism>
<dbReference type="Proteomes" id="UP000509222">
    <property type="component" value="Chromosome"/>
</dbReference>
<name>A0A7H8Q5Z2_9BACL</name>
<protein>
    <submittedName>
        <fullName evidence="2">PilZ domain-containing protein</fullName>
    </submittedName>
</protein>
<dbReference type="Pfam" id="PF07238">
    <property type="entry name" value="PilZ"/>
    <property type="match status" value="1"/>
</dbReference>
<feature type="domain" description="PilZ" evidence="1">
    <location>
        <begin position="6"/>
        <end position="94"/>
    </location>
</feature>
<reference evidence="2 3" key="1">
    <citation type="submission" date="2020-04" db="EMBL/GenBank/DDBJ databases">
        <authorList>
            <person name="Pajer P."/>
            <person name="Broz P."/>
        </authorList>
    </citation>
    <scope>NUCLEOTIDE SEQUENCE [LARGE SCALE GENOMIC DNA]</scope>
    <source>
        <strain evidence="3">NRL-ATB46093</strain>
    </source>
</reference>
<dbReference type="InterPro" id="IPR009875">
    <property type="entry name" value="PilZ_domain"/>
</dbReference>
<accession>A0A7H8Q5Z2</accession>
<evidence type="ECO:0000313" key="2">
    <source>
        <dbReference type="EMBL" id="QKX49347.1"/>
    </source>
</evidence>
<dbReference type="AlphaFoldDB" id="A0A7H8Q5Z2"/>
<evidence type="ECO:0000259" key="1">
    <source>
        <dbReference type="Pfam" id="PF07238"/>
    </source>
</evidence>
<dbReference type="EMBL" id="CP051177">
    <property type="protein sequence ID" value="QKX49347.1"/>
    <property type="molecule type" value="Genomic_DNA"/>
</dbReference>
<sequence length="114" mass="13018">MFPNRMESYRHSFGKPLEIRMEIQRENEVQRRIFGLLLDVSPGGAKIFSEYELPLGTVAVKFFFKINHENIAASGELVWKSAIPDGWVYGVKWFADPVKEMLIAEEIKAGISIS</sequence>
<reference evidence="3" key="2">
    <citation type="submission" date="2020-06" db="EMBL/GenBank/DDBJ databases">
        <title>Isolation of Planomicrobium glaciei.</title>
        <authorList>
            <person name="Malisova L."/>
            <person name="Safrankova R."/>
            <person name="Jakubu V."/>
            <person name="Spanelova P."/>
        </authorList>
    </citation>
    <scope>NUCLEOTIDE SEQUENCE [LARGE SCALE GENOMIC DNA]</scope>
    <source>
        <strain evidence="3">NRL-ATB46093</strain>
    </source>
</reference>
<keyword evidence="3" id="KW-1185">Reference proteome</keyword>
<gene>
    <name evidence="2" type="ORF">HF394_01455</name>
</gene>
<dbReference type="GO" id="GO:0035438">
    <property type="term" value="F:cyclic-di-GMP binding"/>
    <property type="evidence" value="ECO:0007669"/>
    <property type="project" value="InterPro"/>
</dbReference>